<dbReference type="SMART" id="SM00132">
    <property type="entry name" value="LIM"/>
    <property type="match status" value="2"/>
</dbReference>
<dbReference type="Gene3D" id="2.10.110.10">
    <property type="entry name" value="Cysteine Rich Protein"/>
    <property type="match status" value="2"/>
</dbReference>
<dbReference type="PANTHER" id="PTHR24206">
    <property type="entry name" value="OS06G0237300 PROTEIN"/>
    <property type="match status" value="1"/>
</dbReference>
<evidence type="ECO:0000256" key="5">
    <source>
        <dbReference type="SAM" id="MobiDB-lite"/>
    </source>
</evidence>
<feature type="compositionally biased region" description="Low complexity" evidence="5">
    <location>
        <begin position="396"/>
        <end position="405"/>
    </location>
</feature>
<dbReference type="RefSeq" id="XP_033309389.1">
    <property type="nucleotide sequence ID" value="XM_033453498.1"/>
</dbReference>
<feature type="compositionally biased region" description="Basic and acidic residues" evidence="5">
    <location>
        <begin position="940"/>
        <end position="950"/>
    </location>
</feature>
<feature type="region of interest" description="Disordered" evidence="5">
    <location>
        <begin position="1177"/>
        <end position="1233"/>
    </location>
</feature>
<feature type="compositionally biased region" description="Basic and acidic residues" evidence="5">
    <location>
        <begin position="206"/>
        <end position="218"/>
    </location>
</feature>
<feature type="region of interest" description="Disordered" evidence="5">
    <location>
        <begin position="486"/>
        <end position="546"/>
    </location>
</feature>
<evidence type="ECO:0000313" key="8">
    <source>
        <dbReference type="RefSeq" id="XP_033309389.1"/>
    </source>
</evidence>
<feature type="compositionally biased region" description="Low complexity" evidence="5">
    <location>
        <begin position="1411"/>
        <end position="1422"/>
    </location>
</feature>
<feature type="domain" description="LIM zinc-binding" evidence="6">
    <location>
        <begin position="719"/>
        <end position="779"/>
    </location>
</feature>
<feature type="compositionally biased region" description="Acidic residues" evidence="5">
    <location>
        <begin position="1207"/>
        <end position="1226"/>
    </location>
</feature>
<dbReference type="InterPro" id="IPR001781">
    <property type="entry name" value="Znf_LIM"/>
</dbReference>
<feature type="compositionally biased region" description="Polar residues" evidence="5">
    <location>
        <begin position="447"/>
        <end position="462"/>
    </location>
</feature>
<feature type="compositionally biased region" description="Basic and acidic residues" evidence="5">
    <location>
        <begin position="999"/>
        <end position="1008"/>
    </location>
</feature>
<evidence type="ECO:0000256" key="3">
    <source>
        <dbReference type="ARBA" id="ARBA00023038"/>
    </source>
</evidence>
<feature type="compositionally biased region" description="Basic and acidic residues" evidence="5">
    <location>
        <begin position="348"/>
        <end position="395"/>
    </location>
</feature>
<feature type="region of interest" description="Disordered" evidence="5">
    <location>
        <begin position="304"/>
        <end position="468"/>
    </location>
</feature>
<feature type="compositionally biased region" description="Basic and acidic residues" evidence="5">
    <location>
        <begin position="486"/>
        <end position="495"/>
    </location>
</feature>
<keyword evidence="3 4" id="KW-0440">LIM domain</keyword>
<keyword evidence="1 4" id="KW-0479">Metal-binding</keyword>
<feature type="region of interest" description="Disordered" evidence="5">
    <location>
        <begin position="1116"/>
        <end position="1147"/>
    </location>
</feature>
<dbReference type="GeneID" id="117210387"/>
<feature type="compositionally biased region" description="Low complexity" evidence="5">
    <location>
        <begin position="621"/>
        <end position="636"/>
    </location>
</feature>
<dbReference type="CDD" id="cd09445">
    <property type="entry name" value="LIM_Mical_like_2"/>
    <property type="match status" value="1"/>
</dbReference>
<feature type="compositionally biased region" description="Acidic residues" evidence="5">
    <location>
        <begin position="889"/>
        <end position="907"/>
    </location>
</feature>
<organism evidence="7 8">
    <name type="scientific">Bombus bifarius</name>
    <dbReference type="NCBI Taxonomy" id="103933"/>
    <lineage>
        <taxon>Eukaryota</taxon>
        <taxon>Metazoa</taxon>
        <taxon>Ecdysozoa</taxon>
        <taxon>Arthropoda</taxon>
        <taxon>Hexapoda</taxon>
        <taxon>Insecta</taxon>
        <taxon>Pterygota</taxon>
        <taxon>Neoptera</taxon>
        <taxon>Endopterygota</taxon>
        <taxon>Hymenoptera</taxon>
        <taxon>Apocrita</taxon>
        <taxon>Aculeata</taxon>
        <taxon>Apoidea</taxon>
        <taxon>Anthophila</taxon>
        <taxon>Apidae</taxon>
        <taxon>Bombus</taxon>
        <taxon>Pyrobombus</taxon>
    </lineage>
</organism>
<dbReference type="Proteomes" id="UP000515164">
    <property type="component" value="Unplaced"/>
</dbReference>
<feature type="region of interest" description="Disordered" evidence="5">
    <location>
        <begin position="177"/>
        <end position="196"/>
    </location>
</feature>
<evidence type="ECO:0000259" key="6">
    <source>
        <dbReference type="PROSITE" id="PS50023"/>
    </source>
</evidence>
<feature type="region of interest" description="Disordered" evidence="5">
    <location>
        <begin position="206"/>
        <end position="270"/>
    </location>
</feature>
<reference evidence="8" key="1">
    <citation type="submission" date="2025-08" db="UniProtKB">
        <authorList>
            <consortium name="RefSeq"/>
        </authorList>
    </citation>
    <scope>IDENTIFICATION</scope>
    <source>
        <tissue evidence="8">Muscle</tissue>
    </source>
</reference>
<protein>
    <submittedName>
        <fullName evidence="8">Myosin-10 isoform X17</fullName>
    </submittedName>
</protein>
<feature type="compositionally biased region" description="Basic and acidic residues" evidence="5">
    <location>
        <begin position="1130"/>
        <end position="1147"/>
    </location>
</feature>
<feature type="region of interest" description="Disordered" evidence="5">
    <location>
        <begin position="780"/>
        <end position="809"/>
    </location>
</feature>
<sequence>MAEVATKKSINVVSSKKSEVCSVQSNNGLIQLDNLTASNKQLISLCDNNDDEDDLILTNNTRNELDTDDKSLQELIESELALRICSSTEEEAGIESDEQQETMNQPEAVKRIVLDIHQEEDVLDVNAKFIVAETEHSALVDKSYSYQNGHMSPETKISNSSYEENVKPEPITVGFRDEEEQQQQEEQAFDEQSEVGSTILVEETTTREIDQLARDTSNDGKFPQNEDDEDPRPNYPVLRPTEATERLSEVTTTTQESFESPYEHEQDQVTRTVSASYVDKYQQEQEVQGMIFESMEADIVKDAVTMEESRSRKTDTTDTWSEQTIDTEDRQTGQFSDNFDQSLCQEDVEPRTTEEFAKETVPESKKLADTFELADTERDKEREEVKEFSVDKESKVSANDKSSSSMEEKIPEDVEELSVPGKPIEESEEEARGTPTMQFRSFDDVTLSHSESSADAASTQEFLDTERRVLSEENCDQYLPEDIQARETLSTEKIDPPIGNLLEEEEEEEEEGEGQIKEEETKEEANDNMDEQNAITESSSELSVSEPTFIEKTEVVISESSVKIVSETQCLEIDNDAEPVNEEQLRNHELESPVRAPLATPDDETSDVSNVGDSESREETITTSTSVVTSPGTKVGTKTKKKKIEGVAGNDASPNLTPRTKKTKKSKKNELEKENISVKSSFNKFDALSKKTVLHVRSIDAGKVQQQLNAVGQNGDTNPNCRSCGKVVFQMEQTKAEGLVWHKNCFRCVQCSKQLNVDNYESHESTLYCKPHFKELFQPKPVEESDEPVRPRKPELIIRENEPKELPPDVVRASDKPDLGLEELSSLNVKSRFQVFEKAGTETNEIERSPSQIAVKRSPSILSKLAKFQAKGMDIGVADESLNGIPYEESSESEEDEEAEETEELDNEIVKAKRATRERPISFTKMDDIKNRWETTSQQGRREVQREARKEEIAGIRSRLFMGKQGKMKEMYQQAVAGSERVTKINAAEEIQHSTHARSIKERFERGEPIAASDDETDSKPKPEKADEEVIAAGISRKSRSLFLELDATAAKTGRPVTPVNPKTPAEAPRRARDAFMGRQVSDDVVRSSDTTEEVQVETSDISNKFKFFESYKEPEKQRKQFRITPPRDGQVKMDSPEREIYRDPDVVRAEDRVNEVVHTDTARKMLSIFRQMEENACKKELPNGPKPLKRFTPPPEDKYAKPTASDSEEVEDEDGDESEGEDSTEERDPNYVRASDKVEDEFLKQAQNAARAKTLCAKFEHWEETDGKTTSSNQHIAEMEIAQNTTGEQQSIESASSLRARFESLGSQTNESPRTPKVKVNRFVEIQASCTDVCESCEKKVYPLEKVETNNKIFHKQCFRCQQCNCVLRMDTFTLNNGKLYCIPHFKQLFITRGNYDEGFGVDPHKNKWTTSSSNPTSPSPIAVSNGDL</sequence>
<feature type="compositionally biased region" description="Polar residues" evidence="5">
    <location>
        <begin position="531"/>
        <end position="546"/>
    </location>
</feature>
<feature type="region of interest" description="Disordered" evidence="5">
    <location>
        <begin position="574"/>
        <end position="669"/>
    </location>
</feature>
<feature type="compositionally biased region" description="Polar residues" evidence="5">
    <location>
        <begin position="249"/>
        <end position="258"/>
    </location>
</feature>
<keyword evidence="2 4" id="KW-0862">Zinc</keyword>
<feature type="compositionally biased region" description="Basic and acidic residues" evidence="5">
    <location>
        <begin position="1068"/>
        <end position="1087"/>
    </location>
</feature>
<dbReference type="GO" id="GO:0046872">
    <property type="term" value="F:metal ion binding"/>
    <property type="evidence" value="ECO:0007669"/>
    <property type="project" value="UniProtKB-KW"/>
</dbReference>
<feature type="region of interest" description="Disordered" evidence="5">
    <location>
        <begin position="882"/>
        <end position="913"/>
    </location>
</feature>
<evidence type="ECO:0000256" key="4">
    <source>
        <dbReference type="PROSITE-ProRule" id="PRU00125"/>
    </source>
</evidence>
<feature type="region of interest" description="Disordered" evidence="5">
    <location>
        <begin position="1053"/>
        <end position="1099"/>
    </location>
</feature>
<feature type="compositionally biased region" description="Acidic residues" evidence="5">
    <location>
        <begin position="502"/>
        <end position="513"/>
    </location>
</feature>
<dbReference type="Pfam" id="PF00412">
    <property type="entry name" value="LIM"/>
    <property type="match status" value="2"/>
</dbReference>
<feature type="compositionally biased region" description="Polar residues" evidence="5">
    <location>
        <begin position="332"/>
        <end position="344"/>
    </location>
</feature>
<evidence type="ECO:0000256" key="2">
    <source>
        <dbReference type="ARBA" id="ARBA00022833"/>
    </source>
</evidence>
<feature type="compositionally biased region" description="Basic and acidic residues" evidence="5">
    <location>
        <begin position="583"/>
        <end position="592"/>
    </location>
</feature>
<accession>A0A6P8MJ25</accession>
<dbReference type="SUPFAM" id="SSF57716">
    <property type="entry name" value="Glucocorticoid receptor-like (DNA-binding domain)"/>
    <property type="match status" value="4"/>
</dbReference>
<proteinExistence type="predicted"/>
<evidence type="ECO:0000313" key="7">
    <source>
        <dbReference type="Proteomes" id="UP000515164"/>
    </source>
</evidence>
<dbReference type="PROSITE" id="PS50023">
    <property type="entry name" value="LIM_DOMAIN_2"/>
    <property type="match status" value="2"/>
</dbReference>
<keyword evidence="7" id="KW-1185">Reference proteome</keyword>
<feature type="compositionally biased region" description="Basic and acidic residues" evidence="5">
    <location>
        <begin position="307"/>
        <end position="316"/>
    </location>
</feature>
<feature type="region of interest" description="Disordered" evidence="5">
    <location>
        <begin position="928"/>
        <end position="950"/>
    </location>
</feature>
<gene>
    <name evidence="8" type="primary">LOC117210387</name>
</gene>
<feature type="domain" description="LIM zinc-binding" evidence="6">
    <location>
        <begin position="1333"/>
        <end position="1393"/>
    </location>
</feature>
<evidence type="ECO:0000256" key="1">
    <source>
        <dbReference type="ARBA" id="ARBA00022723"/>
    </source>
</evidence>
<feature type="region of interest" description="Disordered" evidence="5">
    <location>
        <begin position="990"/>
        <end position="1027"/>
    </location>
</feature>
<dbReference type="CDD" id="cd09358">
    <property type="entry name" value="LIM_Mical_like"/>
    <property type="match status" value="1"/>
</dbReference>
<name>A0A6P8MJ25_9HYME</name>
<feature type="compositionally biased region" description="Acidic residues" evidence="5">
    <location>
        <begin position="177"/>
        <end position="193"/>
    </location>
</feature>
<dbReference type="PROSITE" id="PS00478">
    <property type="entry name" value="LIM_DOMAIN_1"/>
    <property type="match status" value="2"/>
</dbReference>
<feature type="compositionally biased region" description="Basic and acidic residues" evidence="5">
    <location>
        <begin position="514"/>
        <end position="525"/>
    </location>
</feature>
<feature type="region of interest" description="Disordered" evidence="5">
    <location>
        <begin position="1408"/>
        <end position="1430"/>
    </location>
</feature>